<dbReference type="AlphaFoldDB" id="A0ABD2NLJ7"/>
<organism evidence="1 2">
    <name type="scientific">Cryptolaemus montrouzieri</name>
    <dbReference type="NCBI Taxonomy" id="559131"/>
    <lineage>
        <taxon>Eukaryota</taxon>
        <taxon>Metazoa</taxon>
        <taxon>Ecdysozoa</taxon>
        <taxon>Arthropoda</taxon>
        <taxon>Hexapoda</taxon>
        <taxon>Insecta</taxon>
        <taxon>Pterygota</taxon>
        <taxon>Neoptera</taxon>
        <taxon>Endopterygota</taxon>
        <taxon>Coleoptera</taxon>
        <taxon>Polyphaga</taxon>
        <taxon>Cucujiformia</taxon>
        <taxon>Coccinelloidea</taxon>
        <taxon>Coccinellidae</taxon>
        <taxon>Scymninae</taxon>
        <taxon>Scymnini</taxon>
        <taxon>Cryptolaemus</taxon>
    </lineage>
</organism>
<dbReference type="Proteomes" id="UP001516400">
    <property type="component" value="Unassembled WGS sequence"/>
</dbReference>
<comment type="caution">
    <text evidence="1">The sequence shown here is derived from an EMBL/GenBank/DDBJ whole genome shotgun (WGS) entry which is preliminary data.</text>
</comment>
<accession>A0ABD2NLJ7</accession>
<name>A0ABD2NLJ7_9CUCU</name>
<proteinExistence type="predicted"/>
<evidence type="ECO:0000313" key="1">
    <source>
        <dbReference type="EMBL" id="KAL3279591.1"/>
    </source>
</evidence>
<feature type="non-terminal residue" evidence="1">
    <location>
        <position position="1"/>
    </location>
</feature>
<dbReference type="EMBL" id="JABFTP020000124">
    <property type="protein sequence ID" value="KAL3279591.1"/>
    <property type="molecule type" value="Genomic_DNA"/>
</dbReference>
<sequence length="91" mass="10339">LLNSSEKRSQVAVKLVTGSVLVNAHILYGIIRFKEEIALKLQHIEATETIGNPSGAEGQYNLKNMNSIRRRCVEFYETLKNKHNRLCAIQK</sequence>
<gene>
    <name evidence="1" type="ORF">HHI36_017097</name>
</gene>
<feature type="non-terminal residue" evidence="1">
    <location>
        <position position="91"/>
    </location>
</feature>
<evidence type="ECO:0000313" key="2">
    <source>
        <dbReference type="Proteomes" id="UP001516400"/>
    </source>
</evidence>
<reference evidence="1 2" key="1">
    <citation type="journal article" date="2021" name="BMC Biol.">
        <title>Horizontally acquired antibacterial genes associated with adaptive radiation of ladybird beetles.</title>
        <authorList>
            <person name="Li H.S."/>
            <person name="Tang X.F."/>
            <person name="Huang Y.H."/>
            <person name="Xu Z.Y."/>
            <person name="Chen M.L."/>
            <person name="Du X.Y."/>
            <person name="Qiu B.Y."/>
            <person name="Chen P.T."/>
            <person name="Zhang W."/>
            <person name="Slipinski A."/>
            <person name="Escalona H.E."/>
            <person name="Waterhouse R.M."/>
            <person name="Zwick A."/>
            <person name="Pang H."/>
        </authorList>
    </citation>
    <scope>NUCLEOTIDE SEQUENCE [LARGE SCALE GENOMIC DNA]</scope>
    <source>
        <strain evidence="1">SYSU2018</strain>
    </source>
</reference>
<protein>
    <submittedName>
        <fullName evidence="1">Uncharacterized protein</fullName>
    </submittedName>
</protein>
<keyword evidence="2" id="KW-1185">Reference proteome</keyword>